<name>A0A938YEC6_9ACTN</name>
<feature type="domain" description="Metallo-beta-lactamase" evidence="1">
    <location>
        <begin position="7"/>
        <end position="175"/>
    </location>
</feature>
<dbReference type="PANTHER" id="PTHR43546:SF3">
    <property type="entry name" value="UPF0173 METAL-DEPENDENT HYDROLASE MJ1163"/>
    <property type="match status" value="1"/>
</dbReference>
<dbReference type="SUPFAM" id="SSF56281">
    <property type="entry name" value="Metallo-hydrolase/oxidoreductase"/>
    <property type="match status" value="1"/>
</dbReference>
<accession>A0A938YEC6</accession>
<organism evidence="2 3">
    <name type="scientific">Nakamurella leprariae</name>
    <dbReference type="NCBI Taxonomy" id="2803911"/>
    <lineage>
        <taxon>Bacteria</taxon>
        <taxon>Bacillati</taxon>
        <taxon>Actinomycetota</taxon>
        <taxon>Actinomycetes</taxon>
        <taxon>Nakamurellales</taxon>
        <taxon>Nakamurellaceae</taxon>
        <taxon>Nakamurella</taxon>
    </lineage>
</organism>
<evidence type="ECO:0000259" key="1">
    <source>
        <dbReference type="SMART" id="SM00849"/>
    </source>
</evidence>
<dbReference type="InterPro" id="IPR036866">
    <property type="entry name" value="RibonucZ/Hydroxyglut_hydro"/>
</dbReference>
<dbReference type="SMART" id="SM00849">
    <property type="entry name" value="Lactamase_B"/>
    <property type="match status" value="1"/>
</dbReference>
<reference evidence="2" key="1">
    <citation type="submission" date="2021-01" db="EMBL/GenBank/DDBJ databases">
        <title>YIM 132084 draft genome.</title>
        <authorList>
            <person name="An D."/>
        </authorList>
    </citation>
    <scope>NUCLEOTIDE SEQUENCE</scope>
    <source>
        <strain evidence="2">YIM 132084</strain>
    </source>
</reference>
<dbReference type="AlphaFoldDB" id="A0A938YEC6"/>
<dbReference type="Gene3D" id="3.60.15.10">
    <property type="entry name" value="Ribonuclease Z/Hydroxyacylglutathione hydrolase-like"/>
    <property type="match status" value="1"/>
</dbReference>
<dbReference type="Pfam" id="PF13483">
    <property type="entry name" value="Lactamase_B_3"/>
    <property type="match status" value="1"/>
</dbReference>
<dbReference type="PANTHER" id="PTHR43546">
    <property type="entry name" value="UPF0173 METAL-DEPENDENT HYDROLASE MJ1163-RELATED"/>
    <property type="match status" value="1"/>
</dbReference>
<dbReference type="Proteomes" id="UP000663792">
    <property type="component" value="Unassembled WGS sequence"/>
</dbReference>
<proteinExistence type="predicted"/>
<sequence>MQLTKFGHSCLRVRSGAADLLIDPGTFSAGFESLTGLTAVLITHQHPDHLDVARVLALLRANPQAQVIADHETAQFLDGAGVQAREVGPGTVLDLGVPVEVVGERHAVIHADLEPQANVGYLVDDRLLHPGDALTVLRDRAVEILALPVSAPWMALKEAIDYFRAVAPQVVVPIHEKVLANPSMPYQLLQRLGPPARWLDLDAGEPTDV</sequence>
<keyword evidence="3" id="KW-1185">Reference proteome</keyword>
<dbReference type="InterPro" id="IPR001279">
    <property type="entry name" value="Metallo-B-lactamas"/>
</dbReference>
<dbReference type="RefSeq" id="WP_205259598.1">
    <property type="nucleotide sequence ID" value="NZ_JAERWK010000007.1"/>
</dbReference>
<evidence type="ECO:0000313" key="2">
    <source>
        <dbReference type="EMBL" id="MBM9466634.1"/>
    </source>
</evidence>
<dbReference type="InterPro" id="IPR050114">
    <property type="entry name" value="UPF0173_UPF0282_UlaG_hydrolase"/>
</dbReference>
<evidence type="ECO:0000313" key="3">
    <source>
        <dbReference type="Proteomes" id="UP000663792"/>
    </source>
</evidence>
<gene>
    <name evidence="2" type="ORF">JL106_04975</name>
</gene>
<dbReference type="EMBL" id="JAERWK010000007">
    <property type="protein sequence ID" value="MBM9466634.1"/>
    <property type="molecule type" value="Genomic_DNA"/>
</dbReference>
<comment type="caution">
    <text evidence="2">The sequence shown here is derived from an EMBL/GenBank/DDBJ whole genome shotgun (WGS) entry which is preliminary data.</text>
</comment>
<protein>
    <submittedName>
        <fullName evidence="2">MBL fold metallo-hydrolase</fullName>
    </submittedName>
</protein>